<dbReference type="GO" id="GO:0031982">
    <property type="term" value="C:vesicle"/>
    <property type="evidence" value="ECO:0007669"/>
    <property type="project" value="TreeGrafter"/>
</dbReference>
<dbReference type="Pfam" id="PF00031">
    <property type="entry name" value="Cystatin"/>
    <property type="match status" value="1"/>
</dbReference>
<dbReference type="SMART" id="SM00043">
    <property type="entry name" value="CY"/>
    <property type="match status" value="1"/>
</dbReference>
<dbReference type="Gene3D" id="3.10.450.10">
    <property type="match status" value="1"/>
</dbReference>
<dbReference type="GO" id="GO:0005615">
    <property type="term" value="C:extracellular space"/>
    <property type="evidence" value="ECO:0007669"/>
    <property type="project" value="TreeGrafter"/>
</dbReference>
<dbReference type="InterPro" id="IPR046350">
    <property type="entry name" value="Cystatin_sf"/>
</dbReference>
<evidence type="ECO:0000256" key="1">
    <source>
        <dbReference type="ARBA" id="ARBA00009403"/>
    </source>
</evidence>
<keyword evidence="6" id="KW-1185">Reference proteome</keyword>
<organism evidence="5 6">
    <name type="scientific">Trichostrongylus colubriformis</name>
    <name type="common">Black scour worm</name>
    <dbReference type="NCBI Taxonomy" id="6319"/>
    <lineage>
        <taxon>Eukaryota</taxon>
        <taxon>Metazoa</taxon>
        <taxon>Ecdysozoa</taxon>
        <taxon>Nematoda</taxon>
        <taxon>Chromadorea</taxon>
        <taxon>Rhabditida</taxon>
        <taxon>Rhabditina</taxon>
        <taxon>Rhabditomorpha</taxon>
        <taxon>Strongyloidea</taxon>
        <taxon>Trichostrongylidae</taxon>
        <taxon>Trichostrongylus</taxon>
    </lineage>
</organism>
<sequence length="137" mass="16318">MHVWFLFLIPQLFAASIKEKESGEVDPLTKLHKELAQKAVDDLNAKSNDLYRWDVYTIDQVHQQMHNGIQYKMQLTLVQTDCRKMGSQLTRPDCKHTDRLKKCTAQGEHRAWENYENIEIRHCEEPYRRTKRMIKTS</sequence>
<dbReference type="Proteomes" id="UP001331761">
    <property type="component" value="Unassembled WGS sequence"/>
</dbReference>
<comment type="similarity">
    <text evidence="1">Belongs to the cystatin family.</text>
</comment>
<evidence type="ECO:0000313" key="5">
    <source>
        <dbReference type="EMBL" id="KAK5984520.1"/>
    </source>
</evidence>
<evidence type="ECO:0000313" key="6">
    <source>
        <dbReference type="Proteomes" id="UP001331761"/>
    </source>
</evidence>
<protein>
    <submittedName>
        <fullName evidence="5">Cystatin domain-containing protein</fullName>
    </submittedName>
</protein>
<dbReference type="GO" id="GO:0004869">
    <property type="term" value="F:cysteine-type endopeptidase inhibitor activity"/>
    <property type="evidence" value="ECO:0007669"/>
    <property type="project" value="UniProtKB-KW"/>
</dbReference>
<feature type="domain" description="Cystatin" evidence="4">
    <location>
        <begin position="17"/>
        <end position="123"/>
    </location>
</feature>
<dbReference type="SUPFAM" id="SSF54403">
    <property type="entry name" value="Cystatin/monellin"/>
    <property type="match status" value="1"/>
</dbReference>
<dbReference type="AlphaFoldDB" id="A0AAN8G687"/>
<evidence type="ECO:0000256" key="2">
    <source>
        <dbReference type="ARBA" id="ARBA00022690"/>
    </source>
</evidence>
<accession>A0AAN8G687</accession>
<name>A0AAN8G687_TRICO</name>
<dbReference type="EMBL" id="WIXE01002777">
    <property type="protein sequence ID" value="KAK5984520.1"/>
    <property type="molecule type" value="Genomic_DNA"/>
</dbReference>
<evidence type="ECO:0000259" key="4">
    <source>
        <dbReference type="SMART" id="SM00043"/>
    </source>
</evidence>
<dbReference type="PANTHER" id="PTHR46186:SF2">
    <property type="entry name" value="CYSTATIN"/>
    <property type="match status" value="1"/>
</dbReference>
<dbReference type="CDD" id="cd00042">
    <property type="entry name" value="CY"/>
    <property type="match status" value="1"/>
</dbReference>
<keyword evidence="2" id="KW-0646">Protease inhibitor</keyword>
<keyword evidence="3" id="KW-0789">Thiol protease inhibitor</keyword>
<dbReference type="GO" id="GO:0005737">
    <property type="term" value="C:cytoplasm"/>
    <property type="evidence" value="ECO:0007669"/>
    <property type="project" value="TreeGrafter"/>
</dbReference>
<dbReference type="InterPro" id="IPR000010">
    <property type="entry name" value="Cystatin_dom"/>
</dbReference>
<comment type="caution">
    <text evidence="5">The sequence shown here is derived from an EMBL/GenBank/DDBJ whole genome shotgun (WGS) entry which is preliminary data.</text>
</comment>
<dbReference type="PANTHER" id="PTHR46186">
    <property type="entry name" value="CYSTATIN"/>
    <property type="match status" value="1"/>
</dbReference>
<proteinExistence type="inferred from homology"/>
<reference evidence="5 6" key="1">
    <citation type="submission" date="2019-10" db="EMBL/GenBank/DDBJ databases">
        <title>Assembly and Annotation for the nematode Trichostrongylus colubriformis.</title>
        <authorList>
            <person name="Martin J."/>
        </authorList>
    </citation>
    <scope>NUCLEOTIDE SEQUENCE [LARGE SCALE GENOMIC DNA]</scope>
    <source>
        <strain evidence="5">G859</strain>
        <tissue evidence="5">Whole worm</tissue>
    </source>
</reference>
<gene>
    <name evidence="5" type="ORF">GCK32_018098</name>
</gene>
<evidence type="ECO:0000256" key="3">
    <source>
        <dbReference type="ARBA" id="ARBA00022704"/>
    </source>
</evidence>